<dbReference type="Proteomes" id="UP000187203">
    <property type="component" value="Unassembled WGS sequence"/>
</dbReference>
<dbReference type="AlphaFoldDB" id="A0A1R3KZP7"/>
<proteinExistence type="predicted"/>
<reference evidence="3" key="1">
    <citation type="submission" date="2013-09" db="EMBL/GenBank/DDBJ databases">
        <title>Corchorus olitorius genome sequencing.</title>
        <authorList>
            <person name="Alam M."/>
            <person name="Haque M.S."/>
            <person name="Islam M.S."/>
            <person name="Emdad E.M."/>
            <person name="Islam M.M."/>
            <person name="Ahmed B."/>
            <person name="Halim A."/>
            <person name="Hossen Q.M.M."/>
            <person name="Hossain M.Z."/>
            <person name="Ahmed R."/>
            <person name="Khan M.M."/>
            <person name="Islam R."/>
            <person name="Rashid M.M."/>
            <person name="Khan S.A."/>
            <person name="Rahman M.S."/>
            <person name="Alam M."/>
            <person name="Yahiya A.S."/>
            <person name="Khan M.S."/>
            <person name="Azam M.S."/>
            <person name="Haque T."/>
            <person name="Lashkar M.Z.H."/>
            <person name="Akhand A.I."/>
            <person name="Morshed G."/>
            <person name="Roy S."/>
            <person name="Uddin K.S."/>
            <person name="Rabeya T."/>
            <person name="Hossain A.S."/>
            <person name="Chowdhury A."/>
            <person name="Snigdha A.R."/>
            <person name="Mortoza M.S."/>
            <person name="Matin S.A."/>
            <person name="Hoque S.M.E."/>
            <person name="Islam M.K."/>
            <person name="Roy D.K."/>
            <person name="Haider R."/>
            <person name="Moosa M.M."/>
            <person name="Elias S.M."/>
            <person name="Hasan A.M."/>
            <person name="Jahan S."/>
            <person name="Shafiuddin M."/>
            <person name="Mahmood N."/>
            <person name="Shommy N.S."/>
        </authorList>
    </citation>
    <scope>NUCLEOTIDE SEQUENCE [LARGE SCALE GENOMIC DNA]</scope>
    <source>
        <strain evidence="3">cv. O-4</strain>
    </source>
</reference>
<evidence type="ECO:0000313" key="3">
    <source>
        <dbReference type="Proteomes" id="UP000187203"/>
    </source>
</evidence>
<feature type="non-terminal residue" evidence="2">
    <location>
        <position position="74"/>
    </location>
</feature>
<protein>
    <submittedName>
        <fullName evidence="2">Uncharacterized protein</fullName>
    </submittedName>
</protein>
<sequence length="74" mass="7929">MDETSFIRNIRMTAKEVMEAYTSNGVFSADVRLVSWQPPDQNAVRLNNTDGASQGKPAISGTGGGGLIRSSLQK</sequence>
<name>A0A1R3KZP7_9ROSI</name>
<evidence type="ECO:0000256" key="1">
    <source>
        <dbReference type="SAM" id="MobiDB-lite"/>
    </source>
</evidence>
<comment type="caution">
    <text evidence="2">The sequence shown here is derived from an EMBL/GenBank/DDBJ whole genome shotgun (WGS) entry which is preliminary data.</text>
</comment>
<dbReference type="EMBL" id="AWUE01009088">
    <property type="protein sequence ID" value="OMP12517.1"/>
    <property type="molecule type" value="Genomic_DNA"/>
</dbReference>
<evidence type="ECO:0000313" key="2">
    <source>
        <dbReference type="EMBL" id="OMP12517.1"/>
    </source>
</evidence>
<gene>
    <name evidence="2" type="ORF">COLO4_03089</name>
</gene>
<feature type="region of interest" description="Disordered" evidence="1">
    <location>
        <begin position="46"/>
        <end position="74"/>
    </location>
</feature>
<keyword evidence="3" id="KW-1185">Reference proteome</keyword>
<accession>A0A1R3KZP7</accession>
<organism evidence="2 3">
    <name type="scientific">Corchorus olitorius</name>
    <dbReference type="NCBI Taxonomy" id="93759"/>
    <lineage>
        <taxon>Eukaryota</taxon>
        <taxon>Viridiplantae</taxon>
        <taxon>Streptophyta</taxon>
        <taxon>Embryophyta</taxon>
        <taxon>Tracheophyta</taxon>
        <taxon>Spermatophyta</taxon>
        <taxon>Magnoliopsida</taxon>
        <taxon>eudicotyledons</taxon>
        <taxon>Gunneridae</taxon>
        <taxon>Pentapetalae</taxon>
        <taxon>rosids</taxon>
        <taxon>malvids</taxon>
        <taxon>Malvales</taxon>
        <taxon>Malvaceae</taxon>
        <taxon>Grewioideae</taxon>
        <taxon>Apeibeae</taxon>
        <taxon>Corchorus</taxon>
    </lineage>
</organism>